<dbReference type="Gene3D" id="1.10.1740.10">
    <property type="match status" value="1"/>
</dbReference>
<evidence type="ECO:0000313" key="8">
    <source>
        <dbReference type="Proteomes" id="UP000183200"/>
    </source>
</evidence>
<evidence type="ECO:0000256" key="4">
    <source>
        <dbReference type="ARBA" id="ARBA00023163"/>
    </source>
</evidence>
<dbReference type="SUPFAM" id="SSF88946">
    <property type="entry name" value="Sigma2 domain of RNA polymerase sigma factors"/>
    <property type="match status" value="1"/>
</dbReference>
<name>A0A1G9RH23_9SPHI</name>
<dbReference type="InterPro" id="IPR013325">
    <property type="entry name" value="RNA_pol_sigma_r2"/>
</dbReference>
<dbReference type="Pfam" id="PF04542">
    <property type="entry name" value="Sigma70_r2"/>
    <property type="match status" value="1"/>
</dbReference>
<proteinExistence type="inferred from homology"/>
<dbReference type="Pfam" id="PF08281">
    <property type="entry name" value="Sigma70_r4_2"/>
    <property type="match status" value="1"/>
</dbReference>
<dbReference type="GO" id="GO:0016987">
    <property type="term" value="F:sigma factor activity"/>
    <property type="evidence" value="ECO:0007669"/>
    <property type="project" value="UniProtKB-KW"/>
</dbReference>
<dbReference type="GO" id="GO:0006352">
    <property type="term" value="P:DNA-templated transcription initiation"/>
    <property type="evidence" value="ECO:0007669"/>
    <property type="project" value="InterPro"/>
</dbReference>
<reference evidence="8" key="1">
    <citation type="submission" date="2016-10" db="EMBL/GenBank/DDBJ databases">
        <authorList>
            <person name="Varghese N."/>
            <person name="Submissions S."/>
        </authorList>
    </citation>
    <scope>NUCLEOTIDE SEQUENCE [LARGE SCALE GENOMIC DNA]</scope>
    <source>
        <strain evidence="8">DSM 19110</strain>
    </source>
</reference>
<accession>A0A1G9RH23</accession>
<evidence type="ECO:0000256" key="1">
    <source>
        <dbReference type="ARBA" id="ARBA00010641"/>
    </source>
</evidence>
<evidence type="ECO:0000259" key="5">
    <source>
        <dbReference type="Pfam" id="PF04542"/>
    </source>
</evidence>
<protein>
    <submittedName>
        <fullName evidence="7">RNA polymerase sigma-70 factor, ECF subfamily</fullName>
    </submittedName>
</protein>
<organism evidence="7 8">
    <name type="scientific">Pedobacter steynii</name>
    <dbReference type="NCBI Taxonomy" id="430522"/>
    <lineage>
        <taxon>Bacteria</taxon>
        <taxon>Pseudomonadati</taxon>
        <taxon>Bacteroidota</taxon>
        <taxon>Sphingobacteriia</taxon>
        <taxon>Sphingobacteriales</taxon>
        <taxon>Sphingobacteriaceae</taxon>
        <taxon>Pedobacter</taxon>
    </lineage>
</organism>
<dbReference type="PANTHER" id="PTHR43133">
    <property type="entry name" value="RNA POLYMERASE ECF-TYPE SIGMA FACTO"/>
    <property type="match status" value="1"/>
</dbReference>
<dbReference type="AlphaFoldDB" id="A0A1G9RH23"/>
<keyword evidence="4" id="KW-0804">Transcription</keyword>
<dbReference type="InterPro" id="IPR014284">
    <property type="entry name" value="RNA_pol_sigma-70_dom"/>
</dbReference>
<feature type="domain" description="RNA polymerase sigma factor 70 region 4 type 2" evidence="6">
    <location>
        <begin position="126"/>
        <end position="175"/>
    </location>
</feature>
<evidence type="ECO:0000259" key="6">
    <source>
        <dbReference type="Pfam" id="PF08281"/>
    </source>
</evidence>
<dbReference type="InterPro" id="IPR013324">
    <property type="entry name" value="RNA_pol_sigma_r3/r4-like"/>
</dbReference>
<dbReference type="CDD" id="cd06171">
    <property type="entry name" value="Sigma70_r4"/>
    <property type="match status" value="1"/>
</dbReference>
<dbReference type="InterPro" id="IPR013249">
    <property type="entry name" value="RNA_pol_sigma70_r4_t2"/>
</dbReference>
<feature type="domain" description="RNA polymerase sigma-70 region 2" evidence="5">
    <location>
        <begin position="27"/>
        <end position="93"/>
    </location>
</feature>
<evidence type="ECO:0000313" key="7">
    <source>
        <dbReference type="EMBL" id="SDM22157.1"/>
    </source>
</evidence>
<evidence type="ECO:0000256" key="3">
    <source>
        <dbReference type="ARBA" id="ARBA00023082"/>
    </source>
</evidence>
<dbReference type="InterPro" id="IPR014327">
    <property type="entry name" value="RNA_pol_sigma70_bacteroid"/>
</dbReference>
<dbReference type="InterPro" id="IPR007627">
    <property type="entry name" value="RNA_pol_sigma70_r2"/>
</dbReference>
<keyword evidence="8" id="KW-1185">Reference proteome</keyword>
<keyword evidence="2" id="KW-0805">Transcription regulation</keyword>
<gene>
    <name evidence="7" type="ORF">SAMN05421820_103234</name>
</gene>
<dbReference type="InterPro" id="IPR036388">
    <property type="entry name" value="WH-like_DNA-bd_sf"/>
</dbReference>
<evidence type="ECO:0000256" key="2">
    <source>
        <dbReference type="ARBA" id="ARBA00023015"/>
    </source>
</evidence>
<dbReference type="PANTHER" id="PTHR43133:SF46">
    <property type="entry name" value="RNA POLYMERASE SIGMA-70 FACTOR ECF SUBFAMILY"/>
    <property type="match status" value="1"/>
</dbReference>
<dbReference type="GO" id="GO:0003677">
    <property type="term" value="F:DNA binding"/>
    <property type="evidence" value="ECO:0007669"/>
    <property type="project" value="InterPro"/>
</dbReference>
<dbReference type="InterPro" id="IPR039425">
    <property type="entry name" value="RNA_pol_sigma-70-like"/>
</dbReference>
<dbReference type="OrthoDB" id="659569at2"/>
<dbReference type="EMBL" id="FNGY01000003">
    <property type="protein sequence ID" value="SDM22157.1"/>
    <property type="molecule type" value="Genomic_DNA"/>
</dbReference>
<dbReference type="Gene3D" id="1.10.10.10">
    <property type="entry name" value="Winged helix-like DNA-binding domain superfamily/Winged helix DNA-binding domain"/>
    <property type="match status" value="1"/>
</dbReference>
<dbReference type="RefSeq" id="WP_074605895.1">
    <property type="nucleotide sequence ID" value="NZ_FNGY01000003.1"/>
</dbReference>
<dbReference type="Proteomes" id="UP000183200">
    <property type="component" value="Unassembled WGS sequence"/>
</dbReference>
<dbReference type="STRING" id="430522.BFS30_01460"/>
<dbReference type="SUPFAM" id="SSF88659">
    <property type="entry name" value="Sigma3 and sigma4 domains of RNA polymerase sigma factors"/>
    <property type="match status" value="1"/>
</dbReference>
<keyword evidence="3" id="KW-0731">Sigma factor</keyword>
<dbReference type="NCBIfam" id="TIGR02937">
    <property type="entry name" value="sigma70-ECF"/>
    <property type="match status" value="1"/>
</dbReference>
<sequence length="190" mass="22455">MRLYAELSDVELVSLLKSGNQLAYTEIFERYTRILLRHAFRLLSDHDEAHDVVQDVFLQLWQKREDLEFKTSISSYLYASVRNKIFNLLSHQKVVLRYAESISSFMVEGYNIIEDEIREKELAAVIEKEIAALPAKMREVFLLNKKEELSYHEISERLNITRETAKQQVYKAMKILKLKIDSFLSIYPFL</sequence>
<dbReference type="NCBIfam" id="TIGR02985">
    <property type="entry name" value="Sig70_bacteroi1"/>
    <property type="match status" value="1"/>
</dbReference>
<comment type="similarity">
    <text evidence="1">Belongs to the sigma-70 factor family. ECF subfamily.</text>
</comment>